<reference evidence="6" key="1">
    <citation type="submission" date="2020-11" db="EMBL/GenBank/DDBJ databases">
        <authorList>
            <person name="Tran Van P."/>
        </authorList>
    </citation>
    <scope>NUCLEOTIDE SEQUENCE</scope>
</reference>
<feature type="domain" description="Cyclin-like" evidence="5">
    <location>
        <begin position="73"/>
        <end position="157"/>
    </location>
</feature>
<proteinExistence type="inferred from homology"/>
<keyword evidence="2 4" id="KW-0195">Cyclin</keyword>
<evidence type="ECO:0000256" key="2">
    <source>
        <dbReference type="ARBA" id="ARBA00023127"/>
    </source>
</evidence>
<dbReference type="AlphaFoldDB" id="A0A7R8W8J6"/>
<dbReference type="InterPro" id="IPR039361">
    <property type="entry name" value="Cyclin"/>
</dbReference>
<sequence length="262" mass="29807">MSVTASEDALELLCCENLESDGTCRAVEDKRLLDDERVLKNMMDSEIQHMPTCNYFSCVQNDLTPRMRKILADWMLEVCEDQGCSDDVFPLSMNLVDRFLCSVTLSKSQLQLLGTVALFIASKIKETRPLSAEVLVELTDRSVSLDDVMQWELFVLNRLKWDLNAVTAHDFVDYLVRRLDPLPSGLSVEQVKAHAKTFITLCATVPFPGTLRQPPKWSRSRAQPEGRERRWQASWRPLVVVEADEVAKTKLDAKKAMLTNSR</sequence>
<keyword evidence="1" id="KW-0132">Cell division</keyword>
<dbReference type="PANTHER" id="PTHR10177">
    <property type="entry name" value="CYCLINS"/>
    <property type="match status" value="1"/>
</dbReference>
<dbReference type="EMBL" id="OB660980">
    <property type="protein sequence ID" value="CAD7226931.1"/>
    <property type="molecule type" value="Genomic_DNA"/>
</dbReference>
<dbReference type="GO" id="GO:0051301">
    <property type="term" value="P:cell division"/>
    <property type="evidence" value="ECO:0007669"/>
    <property type="project" value="UniProtKB-KW"/>
</dbReference>
<name>A0A7R8W8J6_9CRUS</name>
<evidence type="ECO:0000256" key="4">
    <source>
        <dbReference type="RuleBase" id="RU000383"/>
    </source>
</evidence>
<dbReference type="Gene3D" id="1.10.472.10">
    <property type="entry name" value="Cyclin-like"/>
    <property type="match status" value="1"/>
</dbReference>
<dbReference type="InterPro" id="IPR006671">
    <property type="entry name" value="Cyclin_N"/>
</dbReference>
<dbReference type="PROSITE" id="PS00292">
    <property type="entry name" value="CYCLINS"/>
    <property type="match status" value="1"/>
</dbReference>
<dbReference type="Pfam" id="PF00134">
    <property type="entry name" value="Cyclin_N"/>
    <property type="match status" value="1"/>
</dbReference>
<dbReference type="InterPro" id="IPR036915">
    <property type="entry name" value="Cyclin-like_sf"/>
</dbReference>
<evidence type="ECO:0000259" key="5">
    <source>
        <dbReference type="SMART" id="SM00385"/>
    </source>
</evidence>
<organism evidence="6">
    <name type="scientific">Cyprideis torosa</name>
    <dbReference type="NCBI Taxonomy" id="163714"/>
    <lineage>
        <taxon>Eukaryota</taxon>
        <taxon>Metazoa</taxon>
        <taxon>Ecdysozoa</taxon>
        <taxon>Arthropoda</taxon>
        <taxon>Crustacea</taxon>
        <taxon>Oligostraca</taxon>
        <taxon>Ostracoda</taxon>
        <taxon>Podocopa</taxon>
        <taxon>Podocopida</taxon>
        <taxon>Cytherocopina</taxon>
        <taxon>Cytheroidea</taxon>
        <taxon>Cytherideidae</taxon>
        <taxon>Cyprideis</taxon>
    </lineage>
</organism>
<dbReference type="InterPro" id="IPR048258">
    <property type="entry name" value="Cyclins_cyclin-box"/>
</dbReference>
<evidence type="ECO:0000313" key="6">
    <source>
        <dbReference type="EMBL" id="CAD7226931.1"/>
    </source>
</evidence>
<keyword evidence="3" id="KW-0131">Cell cycle</keyword>
<evidence type="ECO:0000256" key="3">
    <source>
        <dbReference type="ARBA" id="ARBA00023306"/>
    </source>
</evidence>
<accession>A0A7R8W8J6</accession>
<dbReference type="GO" id="GO:0000278">
    <property type="term" value="P:mitotic cell cycle"/>
    <property type="evidence" value="ECO:0007669"/>
    <property type="project" value="UniProtKB-ARBA"/>
</dbReference>
<protein>
    <recommendedName>
        <fullName evidence="5">Cyclin-like domain-containing protein</fullName>
    </recommendedName>
</protein>
<dbReference type="InterPro" id="IPR013763">
    <property type="entry name" value="Cyclin-like_dom"/>
</dbReference>
<gene>
    <name evidence="6" type="ORF">CTOB1V02_LOCUS4842</name>
</gene>
<dbReference type="SUPFAM" id="SSF47954">
    <property type="entry name" value="Cyclin-like"/>
    <property type="match status" value="1"/>
</dbReference>
<comment type="similarity">
    <text evidence="4">Belongs to the cyclin family.</text>
</comment>
<evidence type="ECO:0000256" key="1">
    <source>
        <dbReference type="ARBA" id="ARBA00022618"/>
    </source>
</evidence>
<dbReference type="FunFam" id="1.10.472.10:FF:000003">
    <property type="entry name" value="G1/S-specific cyclin-D2"/>
    <property type="match status" value="1"/>
</dbReference>
<dbReference type="OrthoDB" id="306099at2759"/>
<dbReference type="SMART" id="SM00385">
    <property type="entry name" value="CYCLIN"/>
    <property type="match status" value="1"/>
</dbReference>